<sequence>MGANMIIATVSFPVDHSLEKEYEALVLFVKEMPVELIEEIYSEVYYEMFGEEEDFIEEARERITKTVDIGFKALTSRYSTDFRICDRTVYCSGGLSWGDAPTEAYEQITALRYILGLSRVDPITFS</sequence>
<reference evidence="1" key="1">
    <citation type="journal article" date="2014" name="Front. Microbiol.">
        <title>High frequency of phylogenetically diverse reductive dehalogenase-homologous genes in deep subseafloor sedimentary metagenomes.</title>
        <authorList>
            <person name="Kawai M."/>
            <person name="Futagami T."/>
            <person name="Toyoda A."/>
            <person name="Takaki Y."/>
            <person name="Nishi S."/>
            <person name="Hori S."/>
            <person name="Arai W."/>
            <person name="Tsubouchi T."/>
            <person name="Morono Y."/>
            <person name="Uchiyama I."/>
            <person name="Ito T."/>
            <person name="Fujiyama A."/>
            <person name="Inagaki F."/>
            <person name="Takami H."/>
        </authorList>
    </citation>
    <scope>NUCLEOTIDE SEQUENCE</scope>
    <source>
        <strain evidence="1">Expedition CK06-06</strain>
    </source>
</reference>
<protein>
    <submittedName>
        <fullName evidence="1">Uncharacterized protein</fullName>
    </submittedName>
</protein>
<dbReference type="AlphaFoldDB" id="X1BYY7"/>
<name>X1BYY7_9ZZZZ</name>
<dbReference type="EMBL" id="BART01020176">
    <property type="protein sequence ID" value="GAH01031.1"/>
    <property type="molecule type" value="Genomic_DNA"/>
</dbReference>
<comment type="caution">
    <text evidence="1">The sequence shown here is derived from an EMBL/GenBank/DDBJ whole genome shotgun (WGS) entry which is preliminary data.</text>
</comment>
<proteinExistence type="predicted"/>
<organism evidence="1">
    <name type="scientific">marine sediment metagenome</name>
    <dbReference type="NCBI Taxonomy" id="412755"/>
    <lineage>
        <taxon>unclassified sequences</taxon>
        <taxon>metagenomes</taxon>
        <taxon>ecological metagenomes</taxon>
    </lineage>
</organism>
<evidence type="ECO:0000313" key="1">
    <source>
        <dbReference type="EMBL" id="GAH01031.1"/>
    </source>
</evidence>
<accession>X1BYY7</accession>
<gene>
    <name evidence="1" type="ORF">S01H4_37537</name>
</gene>